<feature type="transmembrane region" description="Helical" evidence="1">
    <location>
        <begin position="41"/>
        <end position="61"/>
    </location>
</feature>
<feature type="transmembrane region" description="Helical" evidence="1">
    <location>
        <begin position="81"/>
        <end position="104"/>
    </location>
</feature>
<keyword evidence="1" id="KW-0812">Transmembrane</keyword>
<dbReference type="EMBL" id="VFPM01000006">
    <property type="protein sequence ID" value="TQM54641.1"/>
    <property type="molecule type" value="Genomic_DNA"/>
</dbReference>
<accession>A0A543H8I3</accession>
<comment type="caution">
    <text evidence="2">The sequence shown here is derived from an EMBL/GenBank/DDBJ whole genome shotgun (WGS) entry which is preliminary data.</text>
</comment>
<dbReference type="RefSeq" id="WP_221629418.1">
    <property type="nucleotide sequence ID" value="NZ_VFPM01000006.1"/>
</dbReference>
<feature type="transmembrane region" description="Helical" evidence="1">
    <location>
        <begin position="111"/>
        <end position="130"/>
    </location>
</feature>
<dbReference type="Proteomes" id="UP000316747">
    <property type="component" value="Unassembled WGS sequence"/>
</dbReference>
<keyword evidence="1" id="KW-1133">Transmembrane helix</keyword>
<protein>
    <submittedName>
        <fullName evidence="2">Putative membrane protein YkgB</fullName>
    </submittedName>
</protein>
<proteinExistence type="predicted"/>
<gene>
    <name evidence="2" type="ORF">FBY41_4679</name>
</gene>
<reference evidence="2 3" key="1">
    <citation type="submission" date="2019-06" db="EMBL/GenBank/DDBJ databases">
        <title>Genome sequencing of plant associated microbes to promote plant fitness in Sorghum bicolor and Oryza sativa.</title>
        <authorList>
            <person name="Coleman-Derr D."/>
        </authorList>
    </citation>
    <scope>NUCLEOTIDE SEQUENCE [LARGE SCALE GENOMIC DNA]</scope>
    <source>
        <strain evidence="2 3">KV-663</strain>
    </source>
</reference>
<name>A0A543H8I3_9MICO</name>
<organism evidence="2 3">
    <name type="scientific">Humibacillus xanthopallidus</name>
    <dbReference type="NCBI Taxonomy" id="412689"/>
    <lineage>
        <taxon>Bacteria</taxon>
        <taxon>Bacillati</taxon>
        <taxon>Actinomycetota</taxon>
        <taxon>Actinomycetes</taxon>
        <taxon>Micrococcales</taxon>
        <taxon>Intrasporangiaceae</taxon>
        <taxon>Humibacillus</taxon>
    </lineage>
</organism>
<keyword evidence="1" id="KW-0472">Membrane</keyword>
<feature type="transmembrane region" description="Helical" evidence="1">
    <location>
        <begin position="150"/>
        <end position="168"/>
    </location>
</feature>
<sequence length="178" mass="18292">MSQLTLDRPGTDVTPSQPTGLTATVTHAVGLLQRLLDRYSVGFLQVSLGLVFLGFGALKFFPGLSPAEDIAAATIDRLTFGLVGGHTAVLLTAVLETFIGLTLVTGKLVRVGLVVLAGAFVGILSPLVLFTDELFPHGPSLLGQYVLKDIVLVAAALVVAAGALGSRLRSDASSGPDA</sequence>
<dbReference type="AlphaFoldDB" id="A0A543H8I3"/>
<evidence type="ECO:0000313" key="2">
    <source>
        <dbReference type="EMBL" id="TQM54641.1"/>
    </source>
</evidence>
<evidence type="ECO:0000313" key="3">
    <source>
        <dbReference type="Proteomes" id="UP000316747"/>
    </source>
</evidence>
<evidence type="ECO:0000256" key="1">
    <source>
        <dbReference type="SAM" id="Phobius"/>
    </source>
</evidence>
<keyword evidence="3" id="KW-1185">Reference proteome</keyword>